<evidence type="ECO:0000256" key="3">
    <source>
        <dbReference type="ARBA" id="ARBA00022692"/>
    </source>
</evidence>
<evidence type="ECO:0000259" key="7">
    <source>
        <dbReference type="Pfam" id="PF00892"/>
    </source>
</evidence>
<evidence type="ECO:0000313" key="9">
    <source>
        <dbReference type="Proteomes" id="UP000295636"/>
    </source>
</evidence>
<accession>A0A4R5KXK3</accession>
<feature type="domain" description="EamA" evidence="7">
    <location>
        <begin position="160"/>
        <end position="291"/>
    </location>
</feature>
<keyword evidence="5 6" id="KW-0472">Membrane</keyword>
<protein>
    <submittedName>
        <fullName evidence="8">EamA family transporter</fullName>
    </submittedName>
</protein>
<evidence type="ECO:0000256" key="2">
    <source>
        <dbReference type="ARBA" id="ARBA00007362"/>
    </source>
</evidence>
<feature type="transmembrane region" description="Helical" evidence="6">
    <location>
        <begin position="73"/>
        <end position="94"/>
    </location>
</feature>
<dbReference type="GO" id="GO:0016020">
    <property type="term" value="C:membrane"/>
    <property type="evidence" value="ECO:0007669"/>
    <property type="project" value="UniProtKB-SubCell"/>
</dbReference>
<proteinExistence type="inferred from homology"/>
<evidence type="ECO:0000256" key="1">
    <source>
        <dbReference type="ARBA" id="ARBA00004127"/>
    </source>
</evidence>
<feature type="transmembrane region" description="Helical" evidence="6">
    <location>
        <begin position="158"/>
        <end position="175"/>
    </location>
</feature>
<dbReference type="PANTHER" id="PTHR32322">
    <property type="entry name" value="INNER MEMBRANE TRANSPORTER"/>
    <property type="match status" value="1"/>
</dbReference>
<feature type="transmembrane region" description="Helical" evidence="6">
    <location>
        <begin position="274"/>
        <end position="292"/>
    </location>
</feature>
<evidence type="ECO:0000256" key="6">
    <source>
        <dbReference type="SAM" id="Phobius"/>
    </source>
</evidence>
<evidence type="ECO:0000256" key="4">
    <source>
        <dbReference type="ARBA" id="ARBA00022989"/>
    </source>
</evidence>
<name>A0A4R5KXK3_9BACL</name>
<dbReference type="AlphaFoldDB" id="A0A4R5KXK3"/>
<keyword evidence="4 6" id="KW-1133">Transmembrane helix</keyword>
<feature type="transmembrane region" description="Helical" evidence="6">
    <location>
        <begin position="216"/>
        <end position="238"/>
    </location>
</feature>
<dbReference type="OrthoDB" id="9810818at2"/>
<feature type="transmembrane region" description="Helical" evidence="6">
    <location>
        <begin position="130"/>
        <end position="152"/>
    </location>
</feature>
<comment type="similarity">
    <text evidence="2">Belongs to the EamA transporter family.</text>
</comment>
<feature type="domain" description="EamA" evidence="7">
    <location>
        <begin position="4"/>
        <end position="144"/>
    </location>
</feature>
<feature type="transmembrane region" description="Helical" evidence="6">
    <location>
        <begin position="250"/>
        <end position="268"/>
    </location>
</feature>
<sequence length="309" mass="33093">MKNKGVFMVLGAAVCWGLSGSAAQLFFQHFQSTPGLLVAVRLLSAGILMIVLQCLVKGTGSAFSVWSHRKDRITLLIFGILGMLGVQYTFFAAIHYGNAATATLLQFLGPVFIIVFVSMRLRQRPGGKELIAFVLALVGIFFMTTGGSVSTLSISVEAFVWGILSALAAAFYTLYPRKLLAVWGPVPVVGWSMVIGGVGLSMFNPPWHFDWSQGSLSLYALLLFIVIIGTIIPFYLFLDSLRFVTPAQASILSSAEPLTAVLVGIAFLQTAMDAVQLIGSLCIIVAVVVLTFRPARKHSVGGKANDAGL</sequence>
<reference evidence="8 9" key="1">
    <citation type="submission" date="2019-03" db="EMBL/GenBank/DDBJ databases">
        <title>This is whole genome sequence of Paenibacillus sp MS74 strain.</title>
        <authorList>
            <person name="Trinh H.N."/>
        </authorList>
    </citation>
    <scope>NUCLEOTIDE SEQUENCE [LARGE SCALE GENOMIC DNA]</scope>
    <source>
        <strain evidence="8 9">MS74</strain>
    </source>
</reference>
<dbReference type="InterPro" id="IPR037185">
    <property type="entry name" value="EmrE-like"/>
</dbReference>
<dbReference type="PANTHER" id="PTHR32322:SF2">
    <property type="entry name" value="EAMA DOMAIN-CONTAINING PROTEIN"/>
    <property type="match status" value="1"/>
</dbReference>
<evidence type="ECO:0000256" key="5">
    <source>
        <dbReference type="ARBA" id="ARBA00023136"/>
    </source>
</evidence>
<dbReference type="Pfam" id="PF00892">
    <property type="entry name" value="EamA"/>
    <property type="match status" value="2"/>
</dbReference>
<dbReference type="InterPro" id="IPR050638">
    <property type="entry name" value="AA-Vitamin_Transporters"/>
</dbReference>
<dbReference type="RefSeq" id="WP_133225266.1">
    <property type="nucleotide sequence ID" value="NZ_SMRT01000001.1"/>
</dbReference>
<keyword evidence="3 6" id="KW-0812">Transmembrane</keyword>
<dbReference type="Proteomes" id="UP000295636">
    <property type="component" value="Unassembled WGS sequence"/>
</dbReference>
<comment type="subcellular location">
    <subcellularLocation>
        <location evidence="1">Endomembrane system</location>
        <topology evidence="1">Multi-pass membrane protein</topology>
    </subcellularLocation>
</comment>
<dbReference type="SUPFAM" id="SSF103481">
    <property type="entry name" value="Multidrug resistance efflux transporter EmrE"/>
    <property type="match status" value="2"/>
</dbReference>
<gene>
    <name evidence="8" type="ORF">E1757_02690</name>
</gene>
<dbReference type="EMBL" id="SMRT01000001">
    <property type="protein sequence ID" value="TDG00557.1"/>
    <property type="molecule type" value="Genomic_DNA"/>
</dbReference>
<evidence type="ECO:0000313" key="8">
    <source>
        <dbReference type="EMBL" id="TDG00557.1"/>
    </source>
</evidence>
<comment type="caution">
    <text evidence="8">The sequence shown here is derived from an EMBL/GenBank/DDBJ whole genome shotgun (WGS) entry which is preliminary data.</text>
</comment>
<keyword evidence="9" id="KW-1185">Reference proteome</keyword>
<feature type="transmembrane region" description="Helical" evidence="6">
    <location>
        <begin position="33"/>
        <end position="52"/>
    </location>
</feature>
<dbReference type="InterPro" id="IPR000620">
    <property type="entry name" value="EamA_dom"/>
</dbReference>
<feature type="transmembrane region" description="Helical" evidence="6">
    <location>
        <begin position="182"/>
        <end position="204"/>
    </location>
</feature>
<organism evidence="8 9">
    <name type="scientific">Paenibacillus piri</name>
    <dbReference type="NCBI Taxonomy" id="2547395"/>
    <lineage>
        <taxon>Bacteria</taxon>
        <taxon>Bacillati</taxon>
        <taxon>Bacillota</taxon>
        <taxon>Bacilli</taxon>
        <taxon>Bacillales</taxon>
        <taxon>Paenibacillaceae</taxon>
        <taxon>Paenibacillus</taxon>
    </lineage>
</organism>
<feature type="transmembrane region" description="Helical" evidence="6">
    <location>
        <begin position="100"/>
        <end position="118"/>
    </location>
</feature>